<evidence type="ECO:0000256" key="2">
    <source>
        <dbReference type="ARBA" id="ARBA00022448"/>
    </source>
</evidence>
<sequence>MNEIAARGSDISSEDRIAGALGSIGLDGSQAIYAFKVMLAGGLTMFLAFLVDLPYTYWALLTLPLVVTEQSGTTVWRSAARVGGTLTGAIVALAFVALFAQNGLVMILCLALWIFGCGYNARTQTGLDGYAYGTAGLTALVVAIDTGPNADMAFSYAYWRSTETIIAVIASFIVLLTIFPRSVRNEVVDGFETARSKVFDLVRDAVARDEEQTAEARLGAATALRGLFTLIRAQKLERNHLGPEFTRVRTATARLNALYIDSGALSVVVARTRGHGDLAEDVRRARSRFAELVEDIPSAREDPEAVKQRVEELRRYTGELERSEGMRKAALGEDAKTRIEGLLVYRLRENASALASYLEAALAVADPTRSALPDRSFSTRYPDLSAAVQRGLRPAAAFLAMALFWIFSAWSNGSILALITGALSLLIPTILPRAALSKAGIKIFLGFVSGGTIAFMMMMVLPSVTSFGGFLAVFMPVIFVIFYLCKGANRALAIGSTIMIAIALQPANDQSYDALRLFNSVLTLTIMPAAFISAMLVVLPEDTTWLRRHLGRAGTNLMRSAAYNRTENEETLLAQAIDVTADYGGDLQIKEPGDAHLVSRAKAIAHAGREMLTVNRMRRTGHLPDDISALVPKVREAIVAATKRRIGEDTSGELAVFENARRSAGERLSGFEGPSVERTATLRFALAMEQLATLVVEERIGLMKGQSR</sequence>
<name>A0A371X7V4_9HYPH</name>
<keyword evidence="3" id="KW-1003">Cell membrane</keyword>
<evidence type="ECO:0000256" key="4">
    <source>
        <dbReference type="ARBA" id="ARBA00022692"/>
    </source>
</evidence>
<feature type="transmembrane region" description="Helical" evidence="7">
    <location>
        <begin position="491"/>
        <end position="508"/>
    </location>
</feature>
<gene>
    <name evidence="8" type="ORF">DYI37_05570</name>
</gene>
<comment type="subcellular location">
    <subcellularLocation>
        <location evidence="1">Cell membrane</location>
        <topology evidence="1">Multi-pass membrane protein</topology>
    </subcellularLocation>
</comment>
<dbReference type="PANTHER" id="PTHR30509:SF9">
    <property type="entry name" value="MULTIDRUG RESISTANCE PROTEIN MDTO"/>
    <property type="match status" value="1"/>
</dbReference>
<dbReference type="AlphaFoldDB" id="A0A371X7V4"/>
<dbReference type="Proteomes" id="UP000264310">
    <property type="component" value="Unassembled WGS sequence"/>
</dbReference>
<dbReference type="OrthoDB" id="9807111at2"/>
<feature type="transmembrane region" description="Helical" evidence="7">
    <location>
        <begin position="467"/>
        <end position="484"/>
    </location>
</feature>
<protein>
    <submittedName>
        <fullName evidence="8">FUSC family protein</fullName>
    </submittedName>
</protein>
<comment type="caution">
    <text evidence="8">The sequence shown here is derived from an EMBL/GenBank/DDBJ whole genome shotgun (WGS) entry which is preliminary data.</text>
</comment>
<keyword evidence="4 7" id="KW-0812">Transmembrane</keyword>
<keyword evidence="5 7" id="KW-1133">Transmembrane helix</keyword>
<dbReference type="GO" id="GO:0005886">
    <property type="term" value="C:plasma membrane"/>
    <property type="evidence" value="ECO:0007669"/>
    <property type="project" value="UniProtKB-SubCell"/>
</dbReference>
<evidence type="ECO:0000256" key="1">
    <source>
        <dbReference type="ARBA" id="ARBA00004651"/>
    </source>
</evidence>
<evidence type="ECO:0000256" key="7">
    <source>
        <dbReference type="SAM" id="Phobius"/>
    </source>
</evidence>
<proteinExistence type="predicted"/>
<accession>A0A371X7V4</accession>
<evidence type="ECO:0000313" key="8">
    <source>
        <dbReference type="EMBL" id="RFC65302.1"/>
    </source>
</evidence>
<organism evidence="8 9">
    <name type="scientific">Fulvimarina endophytica</name>
    <dbReference type="NCBI Taxonomy" id="2293836"/>
    <lineage>
        <taxon>Bacteria</taxon>
        <taxon>Pseudomonadati</taxon>
        <taxon>Pseudomonadota</taxon>
        <taxon>Alphaproteobacteria</taxon>
        <taxon>Hyphomicrobiales</taxon>
        <taxon>Aurantimonadaceae</taxon>
        <taxon>Fulvimarina</taxon>
    </lineage>
</organism>
<feature type="transmembrane region" description="Helical" evidence="7">
    <location>
        <begin position="520"/>
        <end position="539"/>
    </location>
</feature>
<evidence type="ECO:0000256" key="5">
    <source>
        <dbReference type="ARBA" id="ARBA00022989"/>
    </source>
</evidence>
<dbReference type="InterPro" id="IPR006726">
    <property type="entry name" value="PHBA_efflux_AaeB/fusaric-R"/>
</dbReference>
<keyword evidence="6 7" id="KW-0472">Membrane</keyword>
<dbReference type="EMBL" id="QURL01000002">
    <property type="protein sequence ID" value="RFC65302.1"/>
    <property type="molecule type" value="Genomic_DNA"/>
</dbReference>
<feature type="transmembrane region" description="Helical" evidence="7">
    <location>
        <begin position="31"/>
        <end position="51"/>
    </location>
</feature>
<feature type="transmembrane region" description="Helical" evidence="7">
    <location>
        <begin position="414"/>
        <end position="431"/>
    </location>
</feature>
<feature type="transmembrane region" description="Helical" evidence="7">
    <location>
        <begin position="90"/>
        <end position="115"/>
    </location>
</feature>
<dbReference type="GO" id="GO:0022857">
    <property type="term" value="F:transmembrane transporter activity"/>
    <property type="evidence" value="ECO:0007669"/>
    <property type="project" value="InterPro"/>
</dbReference>
<dbReference type="Pfam" id="PF04632">
    <property type="entry name" value="FUSC"/>
    <property type="match status" value="1"/>
</dbReference>
<evidence type="ECO:0000256" key="3">
    <source>
        <dbReference type="ARBA" id="ARBA00022475"/>
    </source>
</evidence>
<feature type="transmembrane region" description="Helical" evidence="7">
    <location>
        <begin position="443"/>
        <end position="461"/>
    </location>
</feature>
<reference evidence="8 9" key="1">
    <citation type="submission" date="2018-08" db="EMBL/GenBank/DDBJ databases">
        <title>Fulvimarina sp. 85, whole genome shotgun sequence.</title>
        <authorList>
            <person name="Tuo L."/>
        </authorList>
    </citation>
    <scope>NUCLEOTIDE SEQUENCE [LARGE SCALE GENOMIC DNA]</scope>
    <source>
        <strain evidence="8 9">85</strain>
    </source>
</reference>
<feature type="transmembrane region" description="Helical" evidence="7">
    <location>
        <begin position="391"/>
        <end position="408"/>
    </location>
</feature>
<dbReference type="RefSeq" id="WP_116682200.1">
    <property type="nucleotide sequence ID" value="NZ_QURL01000002.1"/>
</dbReference>
<keyword evidence="9" id="KW-1185">Reference proteome</keyword>
<feature type="transmembrane region" description="Helical" evidence="7">
    <location>
        <begin position="156"/>
        <end position="179"/>
    </location>
</feature>
<feature type="transmembrane region" description="Helical" evidence="7">
    <location>
        <begin position="127"/>
        <end position="144"/>
    </location>
</feature>
<dbReference type="PANTHER" id="PTHR30509">
    <property type="entry name" value="P-HYDROXYBENZOIC ACID EFFLUX PUMP SUBUNIT-RELATED"/>
    <property type="match status" value="1"/>
</dbReference>
<evidence type="ECO:0000256" key="6">
    <source>
        <dbReference type="ARBA" id="ARBA00023136"/>
    </source>
</evidence>
<keyword evidence="2" id="KW-0813">Transport</keyword>
<evidence type="ECO:0000313" key="9">
    <source>
        <dbReference type="Proteomes" id="UP000264310"/>
    </source>
</evidence>